<keyword evidence="7 12" id="KW-0328">Glycosyltransferase</keyword>
<dbReference type="SUPFAM" id="SSF54675">
    <property type="entry name" value="Nicotinate/Quinolinate PRTase N-terminal domain-like"/>
    <property type="match status" value="1"/>
</dbReference>
<comment type="caution">
    <text evidence="16">The sequence shown here is derived from an EMBL/GenBank/DDBJ whole genome shotgun (WGS) entry which is preliminary data.</text>
</comment>
<dbReference type="InterPro" id="IPR022412">
    <property type="entry name" value="Quinolinate_PRibosylTrfase_N"/>
</dbReference>
<dbReference type="InterPro" id="IPR013785">
    <property type="entry name" value="Aldolase_TIM"/>
</dbReference>
<evidence type="ECO:0000256" key="4">
    <source>
        <dbReference type="ARBA" id="ARBA00011218"/>
    </source>
</evidence>
<evidence type="ECO:0000256" key="13">
    <source>
        <dbReference type="PIRSR" id="PIRSR006250-1"/>
    </source>
</evidence>
<feature type="binding site" evidence="13">
    <location>
        <position position="159"/>
    </location>
    <ligand>
        <name>substrate</name>
    </ligand>
</feature>
<feature type="binding site" evidence="13">
    <location>
        <begin position="135"/>
        <end position="137"/>
    </location>
    <ligand>
        <name>substrate</name>
    </ligand>
</feature>
<protein>
    <recommendedName>
        <fullName evidence="11">Probable nicotinate-nucleotide pyrophosphorylase [carboxylating]</fullName>
        <ecNumber evidence="5">2.4.2.19</ecNumber>
    </recommendedName>
    <alternativeName>
        <fullName evidence="9">Quinolinate phosphoribosyltransferase [decarboxylating]</fullName>
    </alternativeName>
</protein>
<dbReference type="EMBL" id="JJMP01000001">
    <property type="protein sequence ID" value="RYC52949.1"/>
    <property type="molecule type" value="Genomic_DNA"/>
</dbReference>
<evidence type="ECO:0000256" key="10">
    <source>
        <dbReference type="ARBA" id="ARBA00047445"/>
    </source>
</evidence>
<evidence type="ECO:0000256" key="2">
    <source>
        <dbReference type="ARBA" id="ARBA00004893"/>
    </source>
</evidence>
<dbReference type="PANTHER" id="PTHR32179:SF3">
    <property type="entry name" value="NICOTINATE-NUCLEOTIDE PYROPHOSPHORYLASE [CARBOXYLATING]"/>
    <property type="match status" value="1"/>
</dbReference>
<dbReference type="CDD" id="cd01572">
    <property type="entry name" value="QPRTase"/>
    <property type="match status" value="1"/>
</dbReference>
<dbReference type="AlphaFoldDB" id="A0A444VQI7"/>
<evidence type="ECO:0000259" key="14">
    <source>
        <dbReference type="Pfam" id="PF01729"/>
    </source>
</evidence>
<dbReference type="GO" id="GO:0005737">
    <property type="term" value="C:cytoplasm"/>
    <property type="evidence" value="ECO:0007669"/>
    <property type="project" value="TreeGrafter"/>
</dbReference>
<dbReference type="FunFam" id="3.20.20.70:FF:000030">
    <property type="entry name" value="Nicotinate-nucleotide pyrophosphorylase, carboxylating"/>
    <property type="match status" value="1"/>
</dbReference>
<dbReference type="EC" id="2.4.2.19" evidence="5"/>
<comment type="subunit">
    <text evidence="4">Hexamer formed by 3 homodimers.</text>
</comment>
<keyword evidence="17" id="KW-1185">Reference proteome</keyword>
<organism evidence="16 17">
    <name type="scientific">Flagellimonas olearia</name>
    <dbReference type="NCBI Taxonomy" id="552546"/>
    <lineage>
        <taxon>Bacteria</taxon>
        <taxon>Pseudomonadati</taxon>
        <taxon>Bacteroidota</taxon>
        <taxon>Flavobacteriia</taxon>
        <taxon>Flavobacteriales</taxon>
        <taxon>Flavobacteriaceae</taxon>
        <taxon>Flagellimonas</taxon>
    </lineage>
</organism>
<gene>
    <name evidence="16" type="ORF">DN53_01635</name>
</gene>
<dbReference type="NCBIfam" id="TIGR00078">
    <property type="entry name" value="nadC"/>
    <property type="match status" value="1"/>
</dbReference>
<comment type="pathway">
    <text evidence="2">Cofactor biosynthesis; NAD(+) biosynthesis; nicotinate D-ribonucleotide from quinolinate: step 1/1.</text>
</comment>
<evidence type="ECO:0000256" key="8">
    <source>
        <dbReference type="ARBA" id="ARBA00022679"/>
    </source>
</evidence>
<dbReference type="RefSeq" id="WP_129652664.1">
    <property type="nucleotide sequence ID" value="NZ_ML142907.1"/>
</dbReference>
<dbReference type="PANTHER" id="PTHR32179">
    <property type="entry name" value="NICOTINATE-NUCLEOTIDE PYROPHOSPHORYLASE [CARBOXYLATING]"/>
    <property type="match status" value="1"/>
</dbReference>
<name>A0A444VQI7_9FLAO</name>
<dbReference type="InterPro" id="IPR037128">
    <property type="entry name" value="Quinolinate_PRibosylTase_N_sf"/>
</dbReference>
<dbReference type="GO" id="GO:0004514">
    <property type="term" value="F:nicotinate-nucleotide diphosphorylase (carboxylating) activity"/>
    <property type="evidence" value="ECO:0007669"/>
    <property type="project" value="UniProtKB-EC"/>
</dbReference>
<dbReference type="Gene3D" id="3.20.20.70">
    <property type="entry name" value="Aldolase class I"/>
    <property type="match status" value="1"/>
</dbReference>
<comment type="catalytic activity">
    <reaction evidence="10">
        <text>nicotinate beta-D-ribonucleotide + CO2 + diphosphate = quinolinate + 5-phospho-alpha-D-ribose 1-diphosphate + 2 H(+)</text>
        <dbReference type="Rhea" id="RHEA:12733"/>
        <dbReference type="ChEBI" id="CHEBI:15378"/>
        <dbReference type="ChEBI" id="CHEBI:16526"/>
        <dbReference type="ChEBI" id="CHEBI:29959"/>
        <dbReference type="ChEBI" id="CHEBI:33019"/>
        <dbReference type="ChEBI" id="CHEBI:57502"/>
        <dbReference type="ChEBI" id="CHEBI:58017"/>
        <dbReference type="EC" id="2.4.2.19"/>
    </reaction>
</comment>
<evidence type="ECO:0000259" key="15">
    <source>
        <dbReference type="Pfam" id="PF02749"/>
    </source>
</evidence>
<dbReference type="InterPro" id="IPR036068">
    <property type="entry name" value="Nicotinate_pribotase-like_C"/>
</dbReference>
<dbReference type="Proteomes" id="UP000290261">
    <property type="component" value="Unassembled WGS sequence"/>
</dbReference>
<evidence type="ECO:0000256" key="9">
    <source>
        <dbReference type="ARBA" id="ARBA00033102"/>
    </source>
</evidence>
<feature type="binding site" evidence="13">
    <location>
        <position position="224"/>
    </location>
    <ligand>
        <name>substrate</name>
    </ligand>
</feature>
<evidence type="ECO:0000256" key="12">
    <source>
        <dbReference type="PIRNR" id="PIRNR006250"/>
    </source>
</evidence>
<feature type="domain" description="Quinolinate phosphoribosyl transferase N-terminal" evidence="15">
    <location>
        <begin position="29"/>
        <end position="112"/>
    </location>
</feature>
<dbReference type="InterPro" id="IPR027277">
    <property type="entry name" value="NadC/ModD"/>
</dbReference>
<feature type="binding site" evidence="13">
    <location>
        <begin position="268"/>
        <end position="270"/>
    </location>
    <ligand>
        <name>substrate</name>
    </ligand>
</feature>
<evidence type="ECO:0000256" key="1">
    <source>
        <dbReference type="ARBA" id="ARBA00003237"/>
    </source>
</evidence>
<evidence type="ECO:0000256" key="5">
    <source>
        <dbReference type="ARBA" id="ARBA00011944"/>
    </source>
</evidence>
<sequence length="285" mass="31451">MISEEQFQKELNLIIANAIREDVGDGDHSSLACIPVTATGKAKLLVKDEGVLAGVAFAQQVFQYVDPELKVEVLLPDGTLVKHGDIAFYVEGSSQSILKAERLVLNAMQRMSAIATKTQYYVSLLEGTGAKILDTRKTTPGIRALEKWAVKIGGGENHRFALYDMIMLKDNHIDFAGGITKAIQKTQQYLRDEGKDLNIIVEARNLDEVEEILQSKGVYRILLDNFDYADTRKAVQRIGEQCLTESSGGITEDTIRKYAECGVDYISSGALTHSVYNMDLSLKAV</sequence>
<evidence type="ECO:0000256" key="3">
    <source>
        <dbReference type="ARBA" id="ARBA00009400"/>
    </source>
</evidence>
<evidence type="ECO:0000313" key="16">
    <source>
        <dbReference type="EMBL" id="RYC52949.1"/>
    </source>
</evidence>
<dbReference type="UniPathway" id="UPA00253">
    <property type="reaction ID" value="UER00331"/>
</dbReference>
<reference evidence="16 17" key="1">
    <citation type="submission" date="2014-04" db="EMBL/GenBank/DDBJ databases">
        <title>Whole genome of Muricauda olearia.</title>
        <authorList>
            <person name="Zhang X.-H."/>
            <person name="Tang K."/>
        </authorList>
    </citation>
    <scope>NUCLEOTIDE SEQUENCE [LARGE SCALE GENOMIC DNA]</scope>
    <source>
        <strain evidence="16 17">Th120</strain>
    </source>
</reference>
<proteinExistence type="inferred from homology"/>
<evidence type="ECO:0000256" key="11">
    <source>
        <dbReference type="ARBA" id="ARBA00069173"/>
    </source>
</evidence>
<comment type="function">
    <text evidence="1">Involved in the catabolism of quinolinic acid (QA).</text>
</comment>
<comment type="similarity">
    <text evidence="3 12">Belongs to the NadC/ModD family.</text>
</comment>
<feature type="binding site" evidence="13">
    <location>
        <position position="169"/>
    </location>
    <ligand>
        <name>substrate</name>
    </ligand>
</feature>
<dbReference type="GO" id="GO:0009435">
    <property type="term" value="P:NAD+ biosynthetic process"/>
    <property type="evidence" value="ECO:0007669"/>
    <property type="project" value="UniProtKB-UniPathway"/>
</dbReference>
<keyword evidence="8 12" id="KW-0808">Transferase</keyword>
<feature type="domain" description="Quinolinate phosphoribosyl transferase C-terminal" evidence="14">
    <location>
        <begin position="114"/>
        <end position="283"/>
    </location>
</feature>
<feature type="binding site" evidence="13">
    <location>
        <begin position="247"/>
        <end position="249"/>
    </location>
    <ligand>
        <name>substrate</name>
    </ligand>
</feature>
<evidence type="ECO:0000256" key="6">
    <source>
        <dbReference type="ARBA" id="ARBA00022642"/>
    </source>
</evidence>
<keyword evidence="6" id="KW-0662">Pyridine nucleotide biosynthesis</keyword>
<feature type="binding site" evidence="13">
    <location>
        <position position="202"/>
    </location>
    <ligand>
        <name>substrate</name>
    </ligand>
</feature>
<dbReference type="InterPro" id="IPR002638">
    <property type="entry name" value="Quinolinate_PRibosylTrfase_C"/>
</dbReference>
<dbReference type="Pfam" id="PF02749">
    <property type="entry name" value="QRPTase_N"/>
    <property type="match status" value="1"/>
</dbReference>
<dbReference type="FunFam" id="3.90.1170.20:FF:000001">
    <property type="entry name" value="Nicotinate-nucleotide diphosphorylase (Carboxylating)"/>
    <property type="match status" value="1"/>
</dbReference>
<feature type="binding site" evidence="13">
    <location>
        <position position="102"/>
    </location>
    <ligand>
        <name>substrate</name>
    </ligand>
</feature>
<dbReference type="InterPro" id="IPR004393">
    <property type="entry name" value="NadC"/>
</dbReference>
<dbReference type="PIRSF" id="PIRSF006250">
    <property type="entry name" value="NadC_ModD"/>
    <property type="match status" value="1"/>
</dbReference>
<dbReference type="Pfam" id="PF01729">
    <property type="entry name" value="QRPTase_C"/>
    <property type="match status" value="1"/>
</dbReference>
<dbReference type="SUPFAM" id="SSF51690">
    <property type="entry name" value="Nicotinate/Quinolinate PRTase C-terminal domain-like"/>
    <property type="match status" value="1"/>
</dbReference>
<evidence type="ECO:0000313" key="17">
    <source>
        <dbReference type="Proteomes" id="UP000290261"/>
    </source>
</evidence>
<dbReference type="GO" id="GO:0034213">
    <property type="term" value="P:quinolinate catabolic process"/>
    <property type="evidence" value="ECO:0007669"/>
    <property type="project" value="TreeGrafter"/>
</dbReference>
<accession>A0A444VQI7</accession>
<dbReference type="Gene3D" id="3.90.1170.20">
    <property type="entry name" value="Quinolinate phosphoribosyl transferase, N-terminal domain"/>
    <property type="match status" value="1"/>
</dbReference>
<evidence type="ECO:0000256" key="7">
    <source>
        <dbReference type="ARBA" id="ARBA00022676"/>
    </source>
</evidence>